<organism evidence="5 6">
    <name type="scientific">Alicyclobacillus mali</name>
    <name type="common">ex Roth et al. 2021</name>
    <dbReference type="NCBI Taxonomy" id="1123961"/>
    <lineage>
        <taxon>Bacteria</taxon>
        <taxon>Bacillati</taxon>
        <taxon>Bacillota</taxon>
        <taxon>Bacilli</taxon>
        <taxon>Bacillales</taxon>
        <taxon>Alicyclobacillaceae</taxon>
        <taxon>Alicyclobacillus</taxon>
    </lineage>
</organism>
<evidence type="ECO:0000256" key="2">
    <source>
        <dbReference type="ARBA" id="ARBA00023125"/>
    </source>
</evidence>
<dbReference type="SMART" id="SM00895">
    <property type="entry name" value="FCD"/>
    <property type="match status" value="1"/>
</dbReference>
<dbReference type="InterPro" id="IPR036390">
    <property type="entry name" value="WH_DNA-bd_sf"/>
</dbReference>
<dbReference type="PRINTS" id="PR00035">
    <property type="entry name" value="HTHGNTR"/>
</dbReference>
<dbReference type="InterPro" id="IPR036388">
    <property type="entry name" value="WH-like_DNA-bd_sf"/>
</dbReference>
<evidence type="ECO:0000313" key="6">
    <source>
        <dbReference type="Proteomes" id="UP000642910"/>
    </source>
</evidence>
<keyword evidence="6" id="KW-1185">Reference proteome</keyword>
<proteinExistence type="predicted"/>
<evidence type="ECO:0000313" key="5">
    <source>
        <dbReference type="EMBL" id="MBF8377541.1"/>
    </source>
</evidence>
<dbReference type="SUPFAM" id="SSF46785">
    <property type="entry name" value="Winged helix' DNA-binding domain"/>
    <property type="match status" value="1"/>
</dbReference>
<dbReference type="PANTHER" id="PTHR43537:SF24">
    <property type="entry name" value="GLUCONATE OPERON TRANSCRIPTIONAL REPRESSOR"/>
    <property type="match status" value="1"/>
</dbReference>
<dbReference type="InterPro" id="IPR011711">
    <property type="entry name" value="GntR_C"/>
</dbReference>
<dbReference type="SMART" id="SM00345">
    <property type="entry name" value="HTH_GNTR"/>
    <property type="match status" value="1"/>
</dbReference>
<keyword evidence="2" id="KW-0238">DNA-binding</keyword>
<sequence length="232" mass="26414">MDRGSDEEQKLGDAIADVLRREIVWGEWPAGHVFSENALARRFGTSRSPVREALRQLAHEGLISLGRSGARVLGLDLTDALELYDVRTFIEQFSAARVCQRSRVERERLAGSLLSLVIEMEDAALRRDWQRFAELDLAYHDVMVRASRHRRLTRLWDEMRKLLQLTLALVMRKRMQRGSADMQGALAQHRSLAEAIVAGDGDWVRGVIQSHVEETRKLLESGLHGHIGDDER</sequence>
<name>A0ABS0F2K6_9BACL</name>
<dbReference type="InterPro" id="IPR000524">
    <property type="entry name" value="Tscrpt_reg_HTH_GntR"/>
</dbReference>
<dbReference type="Gene3D" id="1.10.10.10">
    <property type="entry name" value="Winged helix-like DNA-binding domain superfamily/Winged helix DNA-binding domain"/>
    <property type="match status" value="1"/>
</dbReference>
<dbReference type="Proteomes" id="UP000642910">
    <property type="component" value="Unassembled WGS sequence"/>
</dbReference>
<keyword evidence="3" id="KW-0804">Transcription</keyword>
<dbReference type="CDD" id="cd07377">
    <property type="entry name" value="WHTH_GntR"/>
    <property type="match status" value="1"/>
</dbReference>
<dbReference type="Pfam" id="PF07729">
    <property type="entry name" value="FCD"/>
    <property type="match status" value="1"/>
</dbReference>
<dbReference type="EMBL" id="JADPKZ010000037">
    <property type="protein sequence ID" value="MBF8377541.1"/>
    <property type="molecule type" value="Genomic_DNA"/>
</dbReference>
<dbReference type="PROSITE" id="PS50949">
    <property type="entry name" value="HTH_GNTR"/>
    <property type="match status" value="1"/>
</dbReference>
<dbReference type="RefSeq" id="WP_067849958.1">
    <property type="nucleotide sequence ID" value="NZ_JADPKZ010000037.1"/>
</dbReference>
<comment type="caution">
    <text evidence="5">The sequence shown here is derived from an EMBL/GenBank/DDBJ whole genome shotgun (WGS) entry which is preliminary data.</text>
</comment>
<keyword evidence="1" id="KW-0805">Transcription regulation</keyword>
<dbReference type="Gene3D" id="1.20.120.530">
    <property type="entry name" value="GntR ligand-binding domain-like"/>
    <property type="match status" value="1"/>
</dbReference>
<feature type="domain" description="HTH gntR-type" evidence="4">
    <location>
        <begin position="9"/>
        <end position="75"/>
    </location>
</feature>
<dbReference type="SUPFAM" id="SSF48008">
    <property type="entry name" value="GntR ligand-binding domain-like"/>
    <property type="match status" value="1"/>
</dbReference>
<accession>A0ABS0F2K6</accession>
<gene>
    <name evidence="5" type="ORF">IW967_06645</name>
</gene>
<dbReference type="InterPro" id="IPR008920">
    <property type="entry name" value="TF_FadR/GntR_C"/>
</dbReference>
<dbReference type="PANTHER" id="PTHR43537">
    <property type="entry name" value="TRANSCRIPTIONAL REGULATOR, GNTR FAMILY"/>
    <property type="match status" value="1"/>
</dbReference>
<evidence type="ECO:0000256" key="1">
    <source>
        <dbReference type="ARBA" id="ARBA00023015"/>
    </source>
</evidence>
<evidence type="ECO:0000259" key="4">
    <source>
        <dbReference type="PROSITE" id="PS50949"/>
    </source>
</evidence>
<evidence type="ECO:0000256" key="3">
    <source>
        <dbReference type="ARBA" id="ARBA00023163"/>
    </source>
</evidence>
<protein>
    <submittedName>
        <fullName evidence="5">GntR family transcriptional regulator</fullName>
    </submittedName>
</protein>
<dbReference type="Pfam" id="PF00392">
    <property type="entry name" value="GntR"/>
    <property type="match status" value="1"/>
</dbReference>
<reference evidence="5 6" key="1">
    <citation type="submission" date="2020-11" db="EMBL/GenBank/DDBJ databases">
        <title>Genomic insight of Alicyclobacillus mali FL 18 reveals a new arsenic-resistant strain, with potential in environmental biotechnology.</title>
        <authorList>
            <person name="Fiorentino G."/>
            <person name="Gallo G."/>
            <person name="Aulitto M."/>
        </authorList>
    </citation>
    <scope>NUCLEOTIDE SEQUENCE [LARGE SCALE GENOMIC DNA]</scope>
    <source>
        <strain evidence="5 6">FL 18</strain>
    </source>
</reference>